<evidence type="ECO:0000313" key="3">
    <source>
        <dbReference type="Proteomes" id="UP000367825"/>
    </source>
</evidence>
<proteinExistence type="predicted"/>
<dbReference type="AlphaFoldDB" id="A0A5E4XLP5"/>
<keyword evidence="3" id="KW-1185">Reference proteome</keyword>
<reference evidence="2 3" key="1">
    <citation type="submission" date="2019-08" db="EMBL/GenBank/DDBJ databases">
        <authorList>
            <person name="Peeters C."/>
        </authorList>
    </citation>
    <scope>NUCLEOTIDE SEQUENCE [LARGE SCALE GENOMIC DNA]</scope>
    <source>
        <strain evidence="2 3">LMG 31109</strain>
    </source>
</reference>
<name>A0A5E4XLP5_9BURK</name>
<evidence type="ECO:0008006" key="4">
    <source>
        <dbReference type="Google" id="ProtNLM"/>
    </source>
</evidence>
<gene>
    <name evidence="2" type="ORF">PNO31109_03961</name>
</gene>
<evidence type="ECO:0000313" key="2">
    <source>
        <dbReference type="EMBL" id="VVE37193.1"/>
    </source>
</evidence>
<dbReference type="OrthoDB" id="9134454at2"/>
<sequence>MHGFARLKNDAPPRVIFIEELSELIGKAPTTIRTCATNAKYLHLIPRPFKMPNSRRLCWWESDVLAWINASQELPLPTARRPRGRPTKAQQVAWQRQAMESRSLPQGAR</sequence>
<organism evidence="2 3">
    <name type="scientific">Pandoraea nosoerga</name>
    <dbReference type="NCBI Taxonomy" id="2508296"/>
    <lineage>
        <taxon>Bacteria</taxon>
        <taxon>Pseudomonadati</taxon>
        <taxon>Pseudomonadota</taxon>
        <taxon>Betaproteobacteria</taxon>
        <taxon>Burkholderiales</taxon>
        <taxon>Burkholderiaceae</taxon>
        <taxon>Pandoraea</taxon>
    </lineage>
</organism>
<feature type="compositionally biased region" description="Polar residues" evidence="1">
    <location>
        <begin position="88"/>
        <end position="109"/>
    </location>
</feature>
<dbReference type="Proteomes" id="UP000367825">
    <property type="component" value="Unassembled WGS sequence"/>
</dbReference>
<dbReference type="EMBL" id="CABPSC010000019">
    <property type="protein sequence ID" value="VVE37193.1"/>
    <property type="molecule type" value="Genomic_DNA"/>
</dbReference>
<protein>
    <recommendedName>
        <fullName evidence="4">AlpA family phage regulatory protein</fullName>
    </recommendedName>
</protein>
<evidence type="ECO:0000256" key="1">
    <source>
        <dbReference type="SAM" id="MobiDB-lite"/>
    </source>
</evidence>
<accession>A0A5E4XLP5</accession>
<feature type="region of interest" description="Disordered" evidence="1">
    <location>
        <begin position="77"/>
        <end position="109"/>
    </location>
</feature>